<organism evidence="1 2">
    <name type="scientific">Armadillidium nasatum</name>
    <dbReference type="NCBI Taxonomy" id="96803"/>
    <lineage>
        <taxon>Eukaryota</taxon>
        <taxon>Metazoa</taxon>
        <taxon>Ecdysozoa</taxon>
        <taxon>Arthropoda</taxon>
        <taxon>Crustacea</taxon>
        <taxon>Multicrustacea</taxon>
        <taxon>Malacostraca</taxon>
        <taxon>Eumalacostraca</taxon>
        <taxon>Peracarida</taxon>
        <taxon>Isopoda</taxon>
        <taxon>Oniscidea</taxon>
        <taxon>Crinocheta</taxon>
        <taxon>Armadillidiidae</taxon>
        <taxon>Armadillidium</taxon>
    </lineage>
</organism>
<name>A0A5N5T3W5_9CRUS</name>
<dbReference type="Proteomes" id="UP000326759">
    <property type="component" value="Unassembled WGS sequence"/>
</dbReference>
<dbReference type="AlphaFoldDB" id="A0A5N5T3W5"/>
<comment type="caution">
    <text evidence="1">The sequence shown here is derived from an EMBL/GenBank/DDBJ whole genome shotgun (WGS) entry which is preliminary data.</text>
</comment>
<reference evidence="1 2" key="1">
    <citation type="journal article" date="2019" name="PLoS Biol.">
        <title>Sex chromosomes control vertical transmission of feminizing Wolbachia symbionts in an isopod.</title>
        <authorList>
            <person name="Becking T."/>
            <person name="Chebbi M.A."/>
            <person name="Giraud I."/>
            <person name="Moumen B."/>
            <person name="Laverre T."/>
            <person name="Caubet Y."/>
            <person name="Peccoud J."/>
            <person name="Gilbert C."/>
            <person name="Cordaux R."/>
        </authorList>
    </citation>
    <scope>NUCLEOTIDE SEQUENCE [LARGE SCALE GENOMIC DNA]</scope>
    <source>
        <strain evidence="1">ANa2</strain>
        <tissue evidence="1">Whole body excluding digestive tract and cuticle</tissue>
    </source>
</reference>
<keyword evidence="2" id="KW-1185">Reference proteome</keyword>
<evidence type="ECO:0000313" key="2">
    <source>
        <dbReference type="Proteomes" id="UP000326759"/>
    </source>
</evidence>
<gene>
    <name evidence="1" type="ORF">Anas_05244</name>
</gene>
<evidence type="ECO:0000313" key="1">
    <source>
        <dbReference type="EMBL" id="KAB7500628.1"/>
    </source>
</evidence>
<proteinExistence type="predicted"/>
<protein>
    <submittedName>
        <fullName evidence="1">Uncharacterized protein</fullName>
    </submittedName>
</protein>
<dbReference type="EMBL" id="SEYY01013363">
    <property type="protein sequence ID" value="KAB7500628.1"/>
    <property type="molecule type" value="Genomic_DNA"/>
</dbReference>
<accession>A0A5N5T3W5</accession>
<sequence>MAKKPDSCYKKETNSFPISIIFFIFNINLTRSGERYYLVSGRKSSLTYFNGMTCITEYIDKTSQFNGISSGRQG</sequence>